<keyword evidence="1" id="KW-0812">Transmembrane</keyword>
<name>A0A2I0J8Z2_PUNGR</name>
<keyword evidence="3" id="KW-1185">Reference proteome</keyword>
<organism evidence="2 3">
    <name type="scientific">Punica granatum</name>
    <name type="common">Pomegranate</name>
    <dbReference type="NCBI Taxonomy" id="22663"/>
    <lineage>
        <taxon>Eukaryota</taxon>
        <taxon>Viridiplantae</taxon>
        <taxon>Streptophyta</taxon>
        <taxon>Embryophyta</taxon>
        <taxon>Tracheophyta</taxon>
        <taxon>Spermatophyta</taxon>
        <taxon>Magnoliopsida</taxon>
        <taxon>eudicotyledons</taxon>
        <taxon>Gunneridae</taxon>
        <taxon>Pentapetalae</taxon>
        <taxon>rosids</taxon>
        <taxon>malvids</taxon>
        <taxon>Myrtales</taxon>
        <taxon>Lythraceae</taxon>
        <taxon>Punica</taxon>
    </lineage>
</organism>
<reference evidence="2 3" key="1">
    <citation type="submission" date="2017-11" db="EMBL/GenBank/DDBJ databases">
        <title>De-novo sequencing of pomegranate (Punica granatum L.) genome.</title>
        <authorList>
            <person name="Akparov Z."/>
            <person name="Amiraslanov A."/>
            <person name="Hajiyeva S."/>
            <person name="Abbasov M."/>
            <person name="Kaur K."/>
            <person name="Hamwieh A."/>
            <person name="Solovyev V."/>
            <person name="Salamov A."/>
            <person name="Braich B."/>
            <person name="Kosarev P."/>
            <person name="Mahmoud A."/>
            <person name="Hajiyev E."/>
            <person name="Babayeva S."/>
            <person name="Izzatullayeva V."/>
            <person name="Mammadov A."/>
            <person name="Mammadov A."/>
            <person name="Sharifova S."/>
            <person name="Ojaghi J."/>
            <person name="Eynullazada K."/>
            <person name="Bayramov B."/>
            <person name="Abdulazimova A."/>
            <person name="Shahmuradov I."/>
        </authorList>
    </citation>
    <scope>NUCLEOTIDE SEQUENCE [LARGE SCALE GENOMIC DNA]</scope>
    <source>
        <strain evidence="3">cv. AG2017</strain>
        <tissue evidence="2">Leaf</tissue>
    </source>
</reference>
<gene>
    <name evidence="2" type="ORF">CRG98_027436</name>
</gene>
<evidence type="ECO:0000313" key="3">
    <source>
        <dbReference type="Proteomes" id="UP000233551"/>
    </source>
</evidence>
<protein>
    <submittedName>
        <fullName evidence="2">Uncharacterized protein</fullName>
    </submittedName>
</protein>
<evidence type="ECO:0000256" key="1">
    <source>
        <dbReference type="SAM" id="Phobius"/>
    </source>
</evidence>
<feature type="transmembrane region" description="Helical" evidence="1">
    <location>
        <begin position="26"/>
        <end position="52"/>
    </location>
</feature>
<keyword evidence="1" id="KW-0472">Membrane</keyword>
<dbReference type="Proteomes" id="UP000233551">
    <property type="component" value="Unassembled WGS sequence"/>
</dbReference>
<evidence type="ECO:0000313" key="2">
    <source>
        <dbReference type="EMBL" id="PKI52166.1"/>
    </source>
</evidence>
<proteinExistence type="predicted"/>
<keyword evidence="1" id="KW-1133">Transmembrane helix</keyword>
<dbReference type="AlphaFoldDB" id="A0A2I0J8Z2"/>
<feature type="transmembrane region" description="Helical" evidence="1">
    <location>
        <begin position="83"/>
        <end position="103"/>
    </location>
</feature>
<feature type="transmembrane region" description="Helical" evidence="1">
    <location>
        <begin position="153"/>
        <end position="170"/>
    </location>
</feature>
<accession>A0A2I0J8Z2</accession>
<feature type="transmembrane region" description="Helical" evidence="1">
    <location>
        <begin position="115"/>
        <end position="133"/>
    </location>
</feature>
<comment type="caution">
    <text evidence="2">The sequence shown here is derived from an EMBL/GenBank/DDBJ whole genome shotgun (WGS) entry which is preliminary data.</text>
</comment>
<dbReference type="EMBL" id="PGOL01001968">
    <property type="protein sequence ID" value="PKI52166.1"/>
    <property type="molecule type" value="Genomic_DNA"/>
</dbReference>
<sequence>MGHVIGVGIFIVGHNFTMVSNHHDPLVWALTCYVSPALAFKTLNVTILGGWFYFEERGWLILAFARFSTSTWIASHLSSTDSTSKWICLDFGLHVIVFLIPNFSKPPYMSPITNNRIPIIFFIKTSPIILFIFNYHFPRLNSFPPKRIRSVSWLLHTCVLHLIYLFMNLLQLQPHHTPHHTPHLTHHGLHKYF</sequence>